<evidence type="ECO:0000313" key="1">
    <source>
        <dbReference type="EMBL" id="CBY22728.1"/>
    </source>
</evidence>
<organism evidence="1">
    <name type="scientific">Oikopleura dioica</name>
    <name type="common">Tunicate</name>
    <dbReference type="NCBI Taxonomy" id="34765"/>
    <lineage>
        <taxon>Eukaryota</taxon>
        <taxon>Metazoa</taxon>
        <taxon>Chordata</taxon>
        <taxon>Tunicata</taxon>
        <taxon>Appendicularia</taxon>
        <taxon>Copelata</taxon>
        <taxon>Oikopleuridae</taxon>
        <taxon>Oikopleura</taxon>
    </lineage>
</organism>
<sequence>MMAVSGLILFVLALFTYLSFRN</sequence>
<reference evidence="1" key="1">
    <citation type="journal article" date="2010" name="Science">
        <title>Plasticity of animal genome architecture unmasked by rapid evolution of a pelagic tunicate.</title>
        <authorList>
            <person name="Denoeud F."/>
            <person name="Henriet S."/>
            <person name="Mungpakdee S."/>
            <person name="Aury J.M."/>
            <person name="Da Silva C."/>
            <person name="Brinkmann H."/>
            <person name="Mikhaleva J."/>
            <person name="Olsen L.C."/>
            <person name="Jubin C."/>
            <person name="Canestro C."/>
            <person name="Bouquet J.M."/>
            <person name="Danks G."/>
            <person name="Poulain J."/>
            <person name="Campsteijn C."/>
            <person name="Adamski M."/>
            <person name="Cross I."/>
            <person name="Yadetie F."/>
            <person name="Muffato M."/>
            <person name="Louis A."/>
            <person name="Butcher S."/>
            <person name="Tsagkogeorga G."/>
            <person name="Konrad A."/>
            <person name="Singh S."/>
            <person name="Jensen M.F."/>
            <person name="Cong E.H."/>
            <person name="Eikeseth-Otteraa H."/>
            <person name="Noel B."/>
            <person name="Anthouard V."/>
            <person name="Porcel B.M."/>
            <person name="Kachouri-Lafond R."/>
            <person name="Nishino A."/>
            <person name="Ugolini M."/>
            <person name="Chourrout P."/>
            <person name="Nishida H."/>
            <person name="Aasland R."/>
            <person name="Huzurbazar S."/>
            <person name="Westhof E."/>
            <person name="Delsuc F."/>
            <person name="Lehrach H."/>
            <person name="Reinhardt R."/>
            <person name="Weissenbach J."/>
            <person name="Roy S.W."/>
            <person name="Artiguenave F."/>
            <person name="Postlethwait J.H."/>
            <person name="Manak J.R."/>
            <person name="Thompson E.M."/>
            <person name="Jaillon O."/>
            <person name="Du Pasquier L."/>
            <person name="Boudinot P."/>
            <person name="Liberles D.A."/>
            <person name="Volff J.N."/>
            <person name="Philippe H."/>
            <person name="Lenhard B."/>
            <person name="Roest Crollius H."/>
            <person name="Wincker P."/>
            <person name="Chourrout D."/>
        </authorList>
    </citation>
    <scope>NUCLEOTIDE SEQUENCE [LARGE SCALE GENOMIC DNA]</scope>
</reference>
<dbReference type="InParanoid" id="E4WYG4"/>
<gene>
    <name evidence="1" type="ORF">GSOID_T00013498001</name>
</gene>
<dbReference type="EMBL" id="FN653019">
    <property type="protein sequence ID" value="CBY22728.1"/>
    <property type="molecule type" value="Genomic_DNA"/>
</dbReference>
<dbReference type="AlphaFoldDB" id="E4WYG4"/>
<dbReference type="Proteomes" id="UP000001307">
    <property type="component" value="Unassembled WGS sequence"/>
</dbReference>
<protein>
    <submittedName>
        <fullName evidence="1">Uncharacterized protein</fullName>
    </submittedName>
</protein>
<proteinExistence type="predicted"/>
<accession>E4WYG4</accession>
<keyword evidence="2" id="KW-1185">Reference proteome</keyword>
<evidence type="ECO:0000313" key="2">
    <source>
        <dbReference type="Proteomes" id="UP000001307"/>
    </source>
</evidence>
<name>E4WYG4_OIKDI</name>